<organism evidence="2 3">
    <name type="scientific">Diaporthe eres</name>
    <name type="common">Phomopsis oblonga</name>
    <dbReference type="NCBI Taxonomy" id="83184"/>
    <lineage>
        <taxon>Eukaryota</taxon>
        <taxon>Fungi</taxon>
        <taxon>Dikarya</taxon>
        <taxon>Ascomycota</taxon>
        <taxon>Pezizomycotina</taxon>
        <taxon>Sordariomycetes</taxon>
        <taxon>Sordariomycetidae</taxon>
        <taxon>Diaporthales</taxon>
        <taxon>Diaporthaceae</taxon>
        <taxon>Diaporthe</taxon>
        <taxon>Diaporthe eres species complex</taxon>
    </lineage>
</organism>
<keyword evidence="3" id="KW-1185">Reference proteome</keyword>
<dbReference type="Proteomes" id="UP001430848">
    <property type="component" value="Unassembled WGS sequence"/>
</dbReference>
<feature type="compositionally biased region" description="Polar residues" evidence="1">
    <location>
        <begin position="181"/>
        <end position="192"/>
    </location>
</feature>
<dbReference type="CDD" id="cd20557">
    <property type="entry name" value="CYCLIN_ScPCL1-like"/>
    <property type="match status" value="1"/>
</dbReference>
<sequence>MLGNKFLDDNTYTNKTWAEVSGISVQEIHVMEVEFLSNMRYALLASKEQWEEWLDKLGAYFEFWARVTRPASPAMIPPSPTLFIPSPTTGKGYSPLPSPTSSLQATQALFTTRSPKYSPPTLSSNHNTGYPQPLFMSSSNGNNVSPLANRPDLGNNRKRSWDEEAFDPPAKRAYRAPPQLTGPSMSSSTSNTKPPPDPRRLPIPNLTLNTAHHAPPVTQSQYPPAAYSMPQTVTLSLPPLEPGMRAMSTVYAPPTTSWAPPNGGSSQPNMPSAPILTTPTSHYPPTSNATYGTPTKRLSPISSLGTANYTGSSPLHEQFPHNGFATPISHSPSVYLQQRDSPYRPIRHVHTLLNPPPSSSLQGYHLPAIAPSQMHYQPIGRRDDYRTGIVPEYRNQAAYAANPRNQGMTPVPPVPSQQRYPNLVN</sequence>
<dbReference type="InterPro" id="IPR013922">
    <property type="entry name" value="Cyclin_PHO80-like"/>
</dbReference>
<reference evidence="2 3" key="1">
    <citation type="submission" date="2024-02" db="EMBL/GenBank/DDBJ databases">
        <title>De novo assembly and annotation of 12 fungi associated with fruit tree decline syndrome in Ontario, Canada.</title>
        <authorList>
            <person name="Sulman M."/>
            <person name="Ellouze W."/>
            <person name="Ilyukhin E."/>
        </authorList>
    </citation>
    <scope>NUCLEOTIDE SEQUENCE [LARGE SCALE GENOMIC DNA]</scope>
    <source>
        <strain evidence="2 3">M169</strain>
    </source>
</reference>
<dbReference type="EMBL" id="JAKNSF020000033">
    <property type="protein sequence ID" value="KAK7728373.1"/>
    <property type="molecule type" value="Genomic_DNA"/>
</dbReference>
<feature type="region of interest" description="Disordered" evidence="1">
    <location>
        <begin position="113"/>
        <end position="222"/>
    </location>
</feature>
<feature type="compositionally biased region" description="Polar residues" evidence="1">
    <location>
        <begin position="416"/>
        <end position="425"/>
    </location>
</feature>
<dbReference type="Gene3D" id="1.10.472.10">
    <property type="entry name" value="Cyclin-like"/>
    <property type="match status" value="1"/>
</dbReference>
<gene>
    <name evidence="2" type="ORF">SLS63_006602</name>
</gene>
<evidence type="ECO:0000313" key="3">
    <source>
        <dbReference type="Proteomes" id="UP001430848"/>
    </source>
</evidence>
<evidence type="ECO:0000256" key="1">
    <source>
        <dbReference type="SAM" id="MobiDB-lite"/>
    </source>
</evidence>
<feature type="region of interest" description="Disordered" evidence="1">
    <location>
        <begin position="397"/>
        <end position="425"/>
    </location>
</feature>
<accession>A0ABR1P7J1</accession>
<dbReference type="PANTHER" id="PTHR15615">
    <property type="match status" value="1"/>
</dbReference>
<name>A0ABR1P7J1_DIAER</name>
<protein>
    <submittedName>
        <fullName evidence="2">Uncharacterized protein</fullName>
    </submittedName>
</protein>
<feature type="compositionally biased region" description="Polar residues" evidence="1">
    <location>
        <begin position="113"/>
        <end position="146"/>
    </location>
</feature>
<proteinExistence type="predicted"/>
<dbReference type="PANTHER" id="PTHR15615:SF118">
    <property type="entry name" value="CYCLIN, HYPOTHETICAL (EUROFUNG)"/>
    <property type="match status" value="1"/>
</dbReference>
<dbReference type="Pfam" id="PF08613">
    <property type="entry name" value="Cyclin"/>
    <property type="match status" value="1"/>
</dbReference>
<comment type="caution">
    <text evidence="2">The sequence shown here is derived from an EMBL/GenBank/DDBJ whole genome shotgun (WGS) entry which is preliminary data.</text>
</comment>
<evidence type="ECO:0000313" key="2">
    <source>
        <dbReference type="EMBL" id="KAK7728373.1"/>
    </source>
</evidence>